<dbReference type="InterPro" id="IPR005467">
    <property type="entry name" value="His_kinase_dom"/>
</dbReference>
<dbReference type="OrthoDB" id="9122109at2"/>
<dbReference type="EC" id="2.7.13.3" evidence="2"/>
<keyword evidence="4" id="KW-0547">Nucleotide-binding</keyword>
<dbReference type="InterPro" id="IPR003594">
    <property type="entry name" value="HATPase_dom"/>
</dbReference>
<dbReference type="InterPro" id="IPR036890">
    <property type="entry name" value="HATPase_C_sf"/>
</dbReference>
<dbReference type="Proteomes" id="UP000287996">
    <property type="component" value="Unassembled WGS sequence"/>
</dbReference>
<comment type="caution">
    <text evidence="4">The sequence shown here is derived from an EMBL/GenBank/DDBJ whole genome shotgun (WGS) entry which is preliminary data.</text>
</comment>
<name>A0A432ZM18_9GAMM</name>
<dbReference type="GO" id="GO:0005524">
    <property type="term" value="F:ATP binding"/>
    <property type="evidence" value="ECO:0007669"/>
    <property type="project" value="UniProtKB-KW"/>
</dbReference>
<reference evidence="4 5" key="1">
    <citation type="journal article" date="2011" name="Front. Microbiol.">
        <title>Genomic signatures of strain selection and enhancement in Bacillus atrophaeus var. globigii, a historical biowarfare simulant.</title>
        <authorList>
            <person name="Gibbons H.S."/>
            <person name="Broomall S.M."/>
            <person name="McNew L.A."/>
            <person name="Daligault H."/>
            <person name="Chapman C."/>
            <person name="Bruce D."/>
            <person name="Karavis M."/>
            <person name="Krepps M."/>
            <person name="McGregor P.A."/>
            <person name="Hong C."/>
            <person name="Park K.H."/>
            <person name="Akmal A."/>
            <person name="Feldman A."/>
            <person name="Lin J.S."/>
            <person name="Chang W.E."/>
            <person name="Higgs B.W."/>
            <person name="Demirev P."/>
            <person name="Lindquist J."/>
            <person name="Liem A."/>
            <person name="Fochler E."/>
            <person name="Read T.D."/>
            <person name="Tapia R."/>
            <person name="Johnson S."/>
            <person name="Bishop-Lilly K.A."/>
            <person name="Detter C."/>
            <person name="Han C."/>
            <person name="Sozhamannan S."/>
            <person name="Rosenzweig C.N."/>
            <person name="Skowronski E.W."/>
        </authorList>
    </citation>
    <scope>NUCLEOTIDE SEQUENCE [LARGE SCALE GENOMIC DNA]</scope>
    <source>
        <strain evidence="4 5">CC-PW-9</strain>
    </source>
</reference>
<dbReference type="Pfam" id="PF02518">
    <property type="entry name" value="HATPase_c"/>
    <property type="match status" value="1"/>
</dbReference>
<dbReference type="EMBL" id="PIQH01000009">
    <property type="protein sequence ID" value="RUO78882.1"/>
    <property type="molecule type" value="Genomic_DNA"/>
</dbReference>
<dbReference type="SUPFAM" id="SSF55874">
    <property type="entry name" value="ATPase domain of HSP90 chaperone/DNA topoisomerase II/histidine kinase"/>
    <property type="match status" value="1"/>
</dbReference>
<sequence>MTTRKLDFPTILASSVHDMKNSLSMLLQLIERLTEQVNQPDVANDLAHLHYETQRINMGLIQLLALYRHDADSLPLAMEENFADELIEDVLAQNEVYIQQRQLTVTTDIEPDLAAYFDRDLIYTLVNDIVVNAMRYAADKLHIVAKKADKGLTIEIHDDGPGYPENMLQSSIQPLGELDLTAARTGLGLFFAQLIASVHQRDDVSGKILLENNGCFGGSLFRLTLP</sequence>
<dbReference type="Gene3D" id="3.30.565.10">
    <property type="entry name" value="Histidine kinase-like ATPase, C-terminal domain"/>
    <property type="match status" value="1"/>
</dbReference>
<dbReference type="AlphaFoldDB" id="A0A432ZM18"/>
<dbReference type="InterPro" id="IPR004358">
    <property type="entry name" value="Sig_transdc_His_kin-like_C"/>
</dbReference>
<evidence type="ECO:0000256" key="2">
    <source>
        <dbReference type="ARBA" id="ARBA00012438"/>
    </source>
</evidence>
<organism evidence="4 5">
    <name type="scientific">Idiomarina tyrosinivorans</name>
    <dbReference type="NCBI Taxonomy" id="1445662"/>
    <lineage>
        <taxon>Bacteria</taxon>
        <taxon>Pseudomonadati</taxon>
        <taxon>Pseudomonadota</taxon>
        <taxon>Gammaproteobacteria</taxon>
        <taxon>Alteromonadales</taxon>
        <taxon>Idiomarinaceae</taxon>
        <taxon>Idiomarina</taxon>
    </lineage>
</organism>
<evidence type="ECO:0000313" key="4">
    <source>
        <dbReference type="EMBL" id="RUO78882.1"/>
    </source>
</evidence>
<dbReference type="PROSITE" id="PS50109">
    <property type="entry name" value="HIS_KIN"/>
    <property type="match status" value="1"/>
</dbReference>
<evidence type="ECO:0000256" key="1">
    <source>
        <dbReference type="ARBA" id="ARBA00000085"/>
    </source>
</evidence>
<dbReference type="PANTHER" id="PTHR45569:SF1">
    <property type="entry name" value="SENSOR PROTEIN KDPD"/>
    <property type="match status" value="1"/>
</dbReference>
<gene>
    <name evidence="4" type="ORF">CWI84_10020</name>
</gene>
<accession>A0A432ZM18</accession>
<dbReference type="PANTHER" id="PTHR45569">
    <property type="entry name" value="SENSOR PROTEIN KDPD"/>
    <property type="match status" value="1"/>
</dbReference>
<proteinExistence type="predicted"/>
<dbReference type="SMART" id="SM00387">
    <property type="entry name" value="HATPase_c"/>
    <property type="match status" value="1"/>
</dbReference>
<dbReference type="InterPro" id="IPR052023">
    <property type="entry name" value="Histidine_kinase_KdpD"/>
</dbReference>
<keyword evidence="5" id="KW-1185">Reference proteome</keyword>
<comment type="catalytic activity">
    <reaction evidence="1">
        <text>ATP + protein L-histidine = ADP + protein N-phospho-L-histidine.</text>
        <dbReference type="EC" id="2.7.13.3"/>
    </reaction>
</comment>
<feature type="domain" description="Histidine kinase" evidence="3">
    <location>
        <begin position="14"/>
        <end position="226"/>
    </location>
</feature>
<dbReference type="GO" id="GO:0000155">
    <property type="term" value="F:phosphorelay sensor kinase activity"/>
    <property type="evidence" value="ECO:0007669"/>
    <property type="project" value="TreeGrafter"/>
</dbReference>
<dbReference type="PRINTS" id="PR00344">
    <property type="entry name" value="BCTRLSENSOR"/>
</dbReference>
<keyword evidence="4" id="KW-0067">ATP-binding</keyword>
<protein>
    <recommendedName>
        <fullName evidence="2">histidine kinase</fullName>
        <ecNumber evidence="2">2.7.13.3</ecNumber>
    </recommendedName>
</protein>
<evidence type="ECO:0000313" key="5">
    <source>
        <dbReference type="Proteomes" id="UP000287996"/>
    </source>
</evidence>
<dbReference type="GO" id="GO:0005886">
    <property type="term" value="C:plasma membrane"/>
    <property type="evidence" value="ECO:0007669"/>
    <property type="project" value="TreeGrafter"/>
</dbReference>
<evidence type="ECO:0000259" key="3">
    <source>
        <dbReference type="PROSITE" id="PS50109"/>
    </source>
</evidence>